<protein>
    <submittedName>
        <fullName evidence="2">Uncharacterized protein</fullName>
    </submittedName>
</protein>
<reference evidence="2" key="1">
    <citation type="submission" date="2022-11" db="EMBL/GenBank/DDBJ databases">
        <authorList>
            <person name="Petersen C."/>
        </authorList>
    </citation>
    <scope>NUCLEOTIDE SEQUENCE</scope>
    <source>
        <strain evidence="2">IBT 22155</strain>
    </source>
</reference>
<evidence type="ECO:0000256" key="1">
    <source>
        <dbReference type="SAM" id="MobiDB-lite"/>
    </source>
</evidence>
<dbReference type="GeneID" id="81404226"/>
<dbReference type="Proteomes" id="UP001149079">
    <property type="component" value="Unassembled WGS sequence"/>
</dbReference>
<evidence type="ECO:0000313" key="3">
    <source>
        <dbReference type="Proteomes" id="UP001149079"/>
    </source>
</evidence>
<dbReference type="EMBL" id="JAPQKL010000004">
    <property type="protein sequence ID" value="KAJ5135034.1"/>
    <property type="molecule type" value="Genomic_DNA"/>
</dbReference>
<accession>A0A9W9GZW6</accession>
<organism evidence="2 3">
    <name type="scientific">Penicillium bovifimosum</name>
    <dbReference type="NCBI Taxonomy" id="126998"/>
    <lineage>
        <taxon>Eukaryota</taxon>
        <taxon>Fungi</taxon>
        <taxon>Dikarya</taxon>
        <taxon>Ascomycota</taxon>
        <taxon>Pezizomycotina</taxon>
        <taxon>Eurotiomycetes</taxon>
        <taxon>Eurotiomycetidae</taxon>
        <taxon>Eurotiales</taxon>
        <taxon>Aspergillaceae</taxon>
        <taxon>Penicillium</taxon>
    </lineage>
</organism>
<name>A0A9W9GZW6_9EURO</name>
<sequence length="74" mass="8233">MTSSSSSRRKGTSTGIRDLKVIQELTANLMKNPMGEDWKKGFAQLKSGFRGKIPTPQRNNLLSRSNHSTGEQIQ</sequence>
<gene>
    <name evidence="2" type="ORF">N7515_004312</name>
</gene>
<feature type="region of interest" description="Disordered" evidence="1">
    <location>
        <begin position="48"/>
        <end position="74"/>
    </location>
</feature>
<proteinExistence type="predicted"/>
<dbReference type="AlphaFoldDB" id="A0A9W9GZW6"/>
<comment type="caution">
    <text evidence="2">The sequence shown here is derived from an EMBL/GenBank/DDBJ whole genome shotgun (WGS) entry which is preliminary data.</text>
</comment>
<evidence type="ECO:0000313" key="2">
    <source>
        <dbReference type="EMBL" id="KAJ5135034.1"/>
    </source>
</evidence>
<dbReference type="RefSeq" id="XP_056522006.1">
    <property type="nucleotide sequence ID" value="XM_056665056.1"/>
</dbReference>
<reference evidence="2" key="2">
    <citation type="journal article" date="2023" name="IMA Fungus">
        <title>Comparative genomic study of the Penicillium genus elucidates a diverse pangenome and 15 lateral gene transfer events.</title>
        <authorList>
            <person name="Petersen C."/>
            <person name="Sorensen T."/>
            <person name="Nielsen M.R."/>
            <person name="Sondergaard T.E."/>
            <person name="Sorensen J.L."/>
            <person name="Fitzpatrick D.A."/>
            <person name="Frisvad J.C."/>
            <person name="Nielsen K.L."/>
        </authorList>
    </citation>
    <scope>NUCLEOTIDE SEQUENCE</scope>
    <source>
        <strain evidence="2">IBT 22155</strain>
    </source>
</reference>
<dbReference type="OrthoDB" id="4509841at2759"/>
<feature type="compositionally biased region" description="Polar residues" evidence="1">
    <location>
        <begin position="56"/>
        <end position="74"/>
    </location>
</feature>
<keyword evidence="3" id="KW-1185">Reference proteome</keyword>